<name>A0A8C8DGU7_9TELE</name>
<feature type="coiled-coil region" evidence="1">
    <location>
        <begin position="1019"/>
        <end position="1053"/>
    </location>
</feature>
<feature type="coiled-coil region" evidence="1">
    <location>
        <begin position="204"/>
        <end position="240"/>
    </location>
</feature>
<reference evidence="3" key="1">
    <citation type="submission" date="2025-08" db="UniProtKB">
        <authorList>
            <consortium name="Ensembl"/>
        </authorList>
    </citation>
    <scope>IDENTIFICATION</scope>
</reference>
<dbReference type="Ensembl" id="ENSOSIT00000005029.1">
    <property type="protein sequence ID" value="ENSOSIP00000004699.1"/>
    <property type="gene ID" value="ENSOSIG00000003215.1"/>
</dbReference>
<evidence type="ECO:0000256" key="2">
    <source>
        <dbReference type="SAM" id="MobiDB-lite"/>
    </source>
</evidence>
<proteinExistence type="predicted"/>
<reference evidence="3" key="2">
    <citation type="submission" date="2025-09" db="UniProtKB">
        <authorList>
            <consortium name="Ensembl"/>
        </authorList>
    </citation>
    <scope>IDENTIFICATION</scope>
</reference>
<evidence type="ECO:0000313" key="3">
    <source>
        <dbReference type="Ensembl" id="ENSOSIP00000004699.1"/>
    </source>
</evidence>
<organism evidence="3 4">
    <name type="scientific">Oryzias sinensis</name>
    <name type="common">Chinese medaka</name>
    <dbReference type="NCBI Taxonomy" id="183150"/>
    <lineage>
        <taxon>Eukaryota</taxon>
        <taxon>Metazoa</taxon>
        <taxon>Chordata</taxon>
        <taxon>Craniata</taxon>
        <taxon>Vertebrata</taxon>
        <taxon>Euteleostomi</taxon>
        <taxon>Actinopterygii</taxon>
        <taxon>Neopterygii</taxon>
        <taxon>Teleostei</taxon>
        <taxon>Neoteleostei</taxon>
        <taxon>Acanthomorphata</taxon>
        <taxon>Ovalentaria</taxon>
        <taxon>Atherinomorphae</taxon>
        <taxon>Beloniformes</taxon>
        <taxon>Adrianichthyidae</taxon>
        <taxon>Oryziinae</taxon>
        <taxon>Oryzias</taxon>
    </lineage>
</organism>
<feature type="coiled-coil region" evidence="1">
    <location>
        <begin position="915"/>
        <end position="960"/>
    </location>
</feature>
<dbReference type="AlphaFoldDB" id="A0A8C8DGU7"/>
<evidence type="ECO:0000256" key="1">
    <source>
        <dbReference type="SAM" id="Coils"/>
    </source>
</evidence>
<dbReference type="PANTHER" id="PTHR47331:SF3">
    <property type="match status" value="1"/>
</dbReference>
<keyword evidence="1" id="KW-0175">Coiled coil</keyword>
<dbReference type="Proteomes" id="UP000694383">
    <property type="component" value="Unplaced"/>
</dbReference>
<evidence type="ECO:0000313" key="4">
    <source>
        <dbReference type="Proteomes" id="UP000694383"/>
    </source>
</evidence>
<dbReference type="PANTHER" id="PTHR47331">
    <property type="entry name" value="PHD-TYPE DOMAIN-CONTAINING PROTEIN"/>
    <property type="match status" value="1"/>
</dbReference>
<dbReference type="GeneTree" id="ENSGT00940000163040"/>
<accession>A0A8C8DGU7</accession>
<protein>
    <submittedName>
        <fullName evidence="3">Uncharacterized protein</fullName>
    </submittedName>
</protein>
<keyword evidence="4" id="KW-1185">Reference proteome</keyword>
<feature type="region of interest" description="Disordered" evidence="2">
    <location>
        <begin position="289"/>
        <end position="353"/>
    </location>
</feature>
<sequence length="1214" mass="139123">MTEGLIKMERDKRLIKPTAKALANKIEKLQHERKIAVNKMKSLIPEMKSLMKTKENVSHVQSCVKKLNQFCVTAIASHDVLMPLLMEDEQNGQNEWFDSIMTYTNAFKEDVERWLSGSEDLQQNGSLHLLQAVPAVKDEEMLQNLREDGPQINITASLLSTEDMQDDIKPYDSVSNAEDKTSVSGKRSVVSSTSSARLKAEADLAALMARQKLLKEKHELEEQEEHLKRKKEQLKMDEDIAAHVAKLNVLRSQSVTSSRKSTKYSDGMDSYLEKETSKQMVLNIDANSFIPQPSIQQRDTKQEPLEQGTRPKRKSLPLYIDYEPRQYSENHNNNEQTRYRSPLNAGSESRDEHNNNVLGLMRKQNEITTLLIRQQCLSSLPKKEIPIFDGDPLNYHAFIKAFENGVERNTDDYSDRLYFLEQYTRDHAKELVKSCRHIAPDRGYVKAKALLREHFGNEHQVASAYMEKALTWLPIKTEDLKSLQDYGLFLRSCSTAMEGVDYLRELNMPANMLTIVKKLPYKFRDKWRTVACKLQEKYKRRATFSDITDFIEKQVKILSDPVFGNIQDSHSMTNKVINKPKLQPHFGIKRTSFATAVAPLESKTSPATTFKEQTLRTCLCCGGGHKLDLCPQMEKKTHKEKIGFLREKGVCFGCLCIGHFSKDCRKRISCEKCGLQHPNILHIPQRRNNPSQTEKTEVSVDSTMVSSGLTGAGNDNVKLPIVPVQVKSKKGDKIIFTYAFLDPGSTAVFCTEALSNRLGLTGKKSRILLRTMGQEKVVSSYVVSGLEVAGLQGDNFCELPKTYTQQHMPVHKGNIPKEMDLQRWTYLEPVKLPEIDSDIELLIGANVPQALEPLEVINSEDGGPYAIRTKLGWTVNGPLRRETDGATNSEHSEISVNRVSVVELEELWQQHEDWTQRLSQEKETSSKQLNDLKEMLKVKDRLMEEKLAELKTAYKDSEAELLKKVQAAQEKECQAVREAGRKEVERCEDLLAMAHKAIAQKDAELERRGEEISKLKKITKQDLEKIKNLSLNLQRKEENSSDLQEKLTIYKKQMQQVQKGISAMRKEEKLLRQKLPDMERTKKQLQCDLRTRDRTIQQLRLDNLTQDVIKHTSSTVRPVKTAKERMLEEMRLALVEQDNMQEKMETVLEEKLTHIQELCNEVDRMKSMLLQHDLTDGHECDIRTDKVILMRRKEDGTSIMDFIMLGFSTIHVPY</sequence>